<accession>A0A7L5DYR4</accession>
<dbReference type="Proteomes" id="UP000501128">
    <property type="component" value="Chromosome"/>
</dbReference>
<name>A0A7L5DYR4_9BACT</name>
<protein>
    <submittedName>
        <fullName evidence="2">Pyridoxamine 5'-phosphate oxidase family protein</fullName>
    </submittedName>
</protein>
<proteinExistence type="predicted"/>
<organism evidence="2 3">
    <name type="scientific">Spirosoma rhododendri</name>
    <dbReference type="NCBI Taxonomy" id="2728024"/>
    <lineage>
        <taxon>Bacteria</taxon>
        <taxon>Pseudomonadati</taxon>
        <taxon>Bacteroidota</taxon>
        <taxon>Cytophagia</taxon>
        <taxon>Cytophagales</taxon>
        <taxon>Cytophagaceae</taxon>
        <taxon>Spirosoma</taxon>
    </lineage>
</organism>
<dbReference type="Pfam" id="PF16242">
    <property type="entry name" value="Pyrid_ox_like"/>
    <property type="match status" value="1"/>
</dbReference>
<dbReference type="SUPFAM" id="SSF50475">
    <property type="entry name" value="FMN-binding split barrel"/>
    <property type="match status" value="1"/>
</dbReference>
<dbReference type="Gene3D" id="2.30.110.10">
    <property type="entry name" value="Electron Transport, Fmn-binding Protein, Chain A"/>
    <property type="match status" value="1"/>
</dbReference>
<evidence type="ECO:0000313" key="3">
    <source>
        <dbReference type="Proteomes" id="UP000501128"/>
    </source>
</evidence>
<dbReference type="EMBL" id="CP051677">
    <property type="protein sequence ID" value="QJD80650.1"/>
    <property type="molecule type" value="Genomic_DNA"/>
</dbReference>
<dbReference type="InterPro" id="IPR038725">
    <property type="entry name" value="YdaG_split_barrel_FMN-bd"/>
</dbReference>
<dbReference type="InterPro" id="IPR012349">
    <property type="entry name" value="Split_barrel_FMN-bd"/>
</dbReference>
<dbReference type="AlphaFoldDB" id="A0A7L5DYR4"/>
<evidence type="ECO:0000313" key="2">
    <source>
        <dbReference type="EMBL" id="QJD80650.1"/>
    </source>
</evidence>
<feature type="domain" description="General stress protein FMN-binding split barrel" evidence="1">
    <location>
        <begin position="12"/>
        <end position="136"/>
    </location>
</feature>
<dbReference type="InterPro" id="IPR052917">
    <property type="entry name" value="Stress-Dev_Protein"/>
</dbReference>
<dbReference type="RefSeq" id="WP_169552656.1">
    <property type="nucleotide sequence ID" value="NZ_CP051677.1"/>
</dbReference>
<sequence length="138" mass="15658">METKEKLSPHEFNKIKKNIQDIKLALLTTQLPDGSLRSRPMLTRQLDPDGTMWFYTRKNSDKVAQIEQHPAIALGFSSPEKQVTVSTSGTAEVVSDQAKVDELWDDNVQEWFPEGKDDPNIVLLRITTLAGECWSDEK</sequence>
<gene>
    <name evidence="2" type="ORF">HH216_21190</name>
</gene>
<dbReference type="PANTHER" id="PTHR34818:SF1">
    <property type="entry name" value="PROTEIN BLI-3"/>
    <property type="match status" value="1"/>
</dbReference>
<keyword evidence="3" id="KW-1185">Reference proteome</keyword>
<reference evidence="2 3" key="1">
    <citation type="submission" date="2020-04" db="EMBL/GenBank/DDBJ databases">
        <title>Genome sequencing of novel species.</title>
        <authorList>
            <person name="Heo J."/>
            <person name="Kim S.-J."/>
            <person name="Kim J.-S."/>
            <person name="Hong S.-B."/>
            <person name="Kwon S.-W."/>
        </authorList>
    </citation>
    <scope>NUCLEOTIDE SEQUENCE [LARGE SCALE GENOMIC DNA]</scope>
    <source>
        <strain evidence="2 3">CJU-R4</strain>
    </source>
</reference>
<evidence type="ECO:0000259" key="1">
    <source>
        <dbReference type="Pfam" id="PF16242"/>
    </source>
</evidence>
<dbReference type="KEGG" id="srho:HH216_21190"/>
<dbReference type="PANTHER" id="PTHR34818">
    <property type="entry name" value="PROTEIN BLI-3"/>
    <property type="match status" value="1"/>
</dbReference>